<comment type="catalytic activity">
    <reaction evidence="1">
        <text>ATP + protein L-histidine = ADP + protein N-phospho-L-histidine.</text>
        <dbReference type="EC" id="2.7.13.3"/>
    </reaction>
</comment>
<keyword evidence="9" id="KW-0812">Transmembrane</keyword>
<gene>
    <name evidence="11" type="ORF">I4J89_07410</name>
</gene>
<dbReference type="EC" id="2.7.13.3" evidence="2"/>
<keyword evidence="7" id="KW-0067">ATP-binding</keyword>
<evidence type="ECO:0000256" key="5">
    <source>
        <dbReference type="ARBA" id="ARBA00022741"/>
    </source>
</evidence>
<dbReference type="EMBL" id="JADQTO010000003">
    <property type="protein sequence ID" value="MBG0561287.1"/>
    <property type="molecule type" value="Genomic_DNA"/>
</dbReference>
<evidence type="ECO:0000256" key="2">
    <source>
        <dbReference type="ARBA" id="ARBA00012438"/>
    </source>
</evidence>
<reference evidence="11" key="1">
    <citation type="submission" date="2020-11" db="EMBL/GenBank/DDBJ databases">
        <title>Isolation and identification of active actinomycetes.</title>
        <authorList>
            <person name="Sun X."/>
        </authorList>
    </citation>
    <scope>NUCLEOTIDE SEQUENCE</scope>
    <source>
        <strain evidence="11">NEAU-A11</strain>
    </source>
</reference>
<name>A0A931C4L0_9ACTN</name>
<evidence type="ECO:0000256" key="3">
    <source>
        <dbReference type="ARBA" id="ARBA00022553"/>
    </source>
</evidence>
<dbReference type="InterPro" id="IPR050482">
    <property type="entry name" value="Sensor_HK_TwoCompSys"/>
</dbReference>
<evidence type="ECO:0000256" key="7">
    <source>
        <dbReference type="ARBA" id="ARBA00022840"/>
    </source>
</evidence>
<keyword evidence="5" id="KW-0547">Nucleotide-binding</keyword>
<proteinExistence type="predicted"/>
<dbReference type="GO" id="GO:0005524">
    <property type="term" value="F:ATP binding"/>
    <property type="evidence" value="ECO:0007669"/>
    <property type="project" value="UniProtKB-KW"/>
</dbReference>
<dbReference type="Proteomes" id="UP000598146">
    <property type="component" value="Unassembled WGS sequence"/>
</dbReference>
<dbReference type="GO" id="GO:0000155">
    <property type="term" value="F:phosphorelay sensor kinase activity"/>
    <property type="evidence" value="ECO:0007669"/>
    <property type="project" value="InterPro"/>
</dbReference>
<keyword evidence="8" id="KW-0902">Two-component regulatory system</keyword>
<keyword evidence="6 11" id="KW-0418">Kinase</keyword>
<feature type="transmembrane region" description="Helical" evidence="9">
    <location>
        <begin position="12"/>
        <end position="34"/>
    </location>
</feature>
<dbReference type="RefSeq" id="WP_196413085.1">
    <property type="nucleotide sequence ID" value="NZ_JADQTO010000003.1"/>
</dbReference>
<dbReference type="GO" id="GO:0016020">
    <property type="term" value="C:membrane"/>
    <property type="evidence" value="ECO:0007669"/>
    <property type="project" value="InterPro"/>
</dbReference>
<keyword evidence="9" id="KW-1133">Transmembrane helix</keyword>
<protein>
    <recommendedName>
        <fullName evidence="2">histidine kinase</fullName>
        <ecNumber evidence="2">2.7.13.3</ecNumber>
    </recommendedName>
</protein>
<evidence type="ECO:0000313" key="12">
    <source>
        <dbReference type="Proteomes" id="UP000598146"/>
    </source>
</evidence>
<evidence type="ECO:0000256" key="1">
    <source>
        <dbReference type="ARBA" id="ARBA00000085"/>
    </source>
</evidence>
<feature type="transmembrane region" description="Helical" evidence="9">
    <location>
        <begin position="234"/>
        <end position="254"/>
    </location>
</feature>
<sequence length="570" mass="60855">MRSAEWPRPGWHLPALGGLVVLLAAGDVWLGLLIDERHRGFLASDVGLGVCFAIPGLVAMWLRPHTATGGWMLILGLTILVETPYGFVYPPDLPGAPLIAVVGEPTYWFQFAIAGRLLLGYPSGRLPGLRERRLVRLGYGLAATGSAAALLAFARGGPTGRAYVTVTVVLMVAWILLAVPAATLVVGRLVRARPRRRRVEAFPVATAALAIGVFAVAFGVFVTYGYATDEVTTAVLYAVMAWTIVAAIPLAYFVGLLRERLALAAVGHLVRRLEHVGAQRVEAALGEALRDPALRVAFPTDGGLLDVTGQRIRVADGLAQTPLGEPPVAVLVHDPCLTEEPLLPAAANAARLALDNARLYAEVQAQLIEIRASRQRLVAAVDRQRRRLERDLHDGAQQRLLGIGYILAVLRSGLSRPADRELVAEIDARLRRTIAELRGVAQLLRPPVLTDQGLGPGLAWLARRAPMSVGVDVRLTERPDPVVELTAYHVVQEALRSIAERDPGAEVSVHATRQAGQLLVEVSAPGGRPALTAAAADVALCDQVGAVGGRLVVTARPDRQLLRAELPCGS</sequence>
<keyword evidence="4" id="KW-0808">Transferase</keyword>
<dbReference type="PANTHER" id="PTHR24421">
    <property type="entry name" value="NITRATE/NITRITE SENSOR PROTEIN NARX-RELATED"/>
    <property type="match status" value="1"/>
</dbReference>
<evidence type="ECO:0000256" key="6">
    <source>
        <dbReference type="ARBA" id="ARBA00022777"/>
    </source>
</evidence>
<comment type="caution">
    <text evidence="11">The sequence shown here is derived from an EMBL/GenBank/DDBJ whole genome shotgun (WGS) entry which is preliminary data.</text>
</comment>
<feature type="transmembrane region" description="Helical" evidence="9">
    <location>
        <begin position="69"/>
        <end position="87"/>
    </location>
</feature>
<dbReference type="GO" id="GO:0046983">
    <property type="term" value="F:protein dimerization activity"/>
    <property type="evidence" value="ECO:0007669"/>
    <property type="project" value="InterPro"/>
</dbReference>
<accession>A0A931C4L0</accession>
<feature type="transmembrane region" description="Helical" evidence="9">
    <location>
        <begin position="136"/>
        <end position="156"/>
    </location>
</feature>
<feature type="domain" description="Signal transduction histidine kinase subgroup 3 dimerisation and phosphoacceptor" evidence="10">
    <location>
        <begin position="385"/>
        <end position="449"/>
    </location>
</feature>
<evidence type="ECO:0000313" key="11">
    <source>
        <dbReference type="EMBL" id="MBG0561287.1"/>
    </source>
</evidence>
<dbReference type="PANTHER" id="PTHR24421:SF10">
    <property type="entry name" value="NITRATE_NITRITE SENSOR PROTEIN NARQ"/>
    <property type="match status" value="1"/>
</dbReference>
<keyword evidence="3" id="KW-0597">Phosphoprotein</keyword>
<dbReference type="Gene3D" id="6.10.250.2870">
    <property type="match status" value="1"/>
</dbReference>
<dbReference type="AlphaFoldDB" id="A0A931C4L0"/>
<evidence type="ECO:0000256" key="4">
    <source>
        <dbReference type="ARBA" id="ARBA00022679"/>
    </source>
</evidence>
<evidence type="ECO:0000256" key="8">
    <source>
        <dbReference type="ARBA" id="ARBA00023012"/>
    </source>
</evidence>
<feature type="transmembrane region" description="Helical" evidence="9">
    <location>
        <begin position="40"/>
        <end position="62"/>
    </location>
</feature>
<dbReference type="Pfam" id="PF07730">
    <property type="entry name" value="HisKA_3"/>
    <property type="match status" value="1"/>
</dbReference>
<keyword evidence="12" id="KW-1185">Reference proteome</keyword>
<evidence type="ECO:0000256" key="9">
    <source>
        <dbReference type="SAM" id="Phobius"/>
    </source>
</evidence>
<evidence type="ECO:0000259" key="10">
    <source>
        <dbReference type="Pfam" id="PF07730"/>
    </source>
</evidence>
<organism evidence="11 12">
    <name type="scientific">Actinoplanes aureus</name>
    <dbReference type="NCBI Taxonomy" id="2792083"/>
    <lineage>
        <taxon>Bacteria</taxon>
        <taxon>Bacillati</taxon>
        <taxon>Actinomycetota</taxon>
        <taxon>Actinomycetes</taxon>
        <taxon>Micromonosporales</taxon>
        <taxon>Micromonosporaceae</taxon>
        <taxon>Actinoplanes</taxon>
    </lineage>
</organism>
<dbReference type="InterPro" id="IPR011712">
    <property type="entry name" value="Sig_transdc_His_kin_sub3_dim/P"/>
</dbReference>
<keyword evidence="9" id="KW-0472">Membrane</keyword>
<feature type="transmembrane region" description="Helical" evidence="9">
    <location>
        <begin position="162"/>
        <end position="190"/>
    </location>
</feature>
<feature type="transmembrane region" description="Helical" evidence="9">
    <location>
        <begin position="202"/>
        <end position="222"/>
    </location>
</feature>